<accession>A0A1A8CUH6</accession>
<evidence type="ECO:0000313" key="1">
    <source>
        <dbReference type="EMBL" id="SBP82351.1"/>
    </source>
</evidence>
<proteinExistence type="predicted"/>
<protein>
    <submittedName>
        <fullName evidence="1">Uncharacterized protein</fullName>
    </submittedName>
</protein>
<reference evidence="1" key="1">
    <citation type="submission" date="2016-05" db="EMBL/GenBank/DDBJ databases">
        <authorList>
            <person name="Lavstsen T."/>
            <person name="Jespersen J.S."/>
        </authorList>
    </citation>
    <scope>NUCLEOTIDE SEQUENCE</scope>
    <source>
        <tissue evidence="1">Brain</tissue>
    </source>
</reference>
<reference evidence="1" key="2">
    <citation type="submission" date="2016-06" db="EMBL/GenBank/DDBJ databases">
        <title>The genome of a short-lived fish provides insights into sex chromosome evolution and the genetic control of aging.</title>
        <authorList>
            <person name="Reichwald K."/>
            <person name="Felder M."/>
            <person name="Petzold A."/>
            <person name="Koch P."/>
            <person name="Groth M."/>
            <person name="Platzer M."/>
        </authorList>
    </citation>
    <scope>NUCLEOTIDE SEQUENCE</scope>
    <source>
        <tissue evidence="1">Brain</tissue>
    </source>
</reference>
<name>A0A1A8CUH6_NOTKA</name>
<dbReference type="EMBL" id="HADZ01018410">
    <property type="protein sequence ID" value="SBP82351.1"/>
    <property type="molecule type" value="Transcribed_RNA"/>
</dbReference>
<gene>
    <name evidence="1" type="primary">OLA.11169</name>
</gene>
<feature type="non-terminal residue" evidence="1">
    <location>
        <position position="60"/>
    </location>
</feature>
<organism evidence="1">
    <name type="scientific">Nothobranchius kadleci</name>
    <name type="common">African annual killifish</name>
    <dbReference type="NCBI Taxonomy" id="1051664"/>
    <lineage>
        <taxon>Eukaryota</taxon>
        <taxon>Metazoa</taxon>
        <taxon>Chordata</taxon>
        <taxon>Craniata</taxon>
        <taxon>Vertebrata</taxon>
        <taxon>Euteleostomi</taxon>
        <taxon>Actinopterygii</taxon>
        <taxon>Neopterygii</taxon>
        <taxon>Teleostei</taxon>
        <taxon>Neoteleostei</taxon>
        <taxon>Acanthomorphata</taxon>
        <taxon>Ovalentaria</taxon>
        <taxon>Atherinomorphae</taxon>
        <taxon>Cyprinodontiformes</taxon>
        <taxon>Nothobranchiidae</taxon>
        <taxon>Nothobranchius</taxon>
    </lineage>
</organism>
<dbReference type="AlphaFoldDB" id="A0A1A8CUH6"/>
<sequence>MPMYVISKECTVSTETRRFFLHRLTKEPRLQFMLEKAMQKEKAAAILQIVHERHRDLGYR</sequence>